<name>A0A323UHC9_RHOPL</name>
<keyword evidence="6 8" id="KW-0808">Transferase</keyword>
<keyword evidence="6" id="KW-0378">Hydrolase</keyword>
<dbReference type="UniPathway" id="UPA00204"/>
<feature type="active site" description="Nucleophile" evidence="4">
    <location>
        <position position="347"/>
    </location>
</feature>
<comment type="catalytic activity">
    <reaction evidence="3 6">
        <text>an N-terminal (5-L-glutamyl)-[peptide] + an alpha-amino acid = 5-L-glutamyl amino acid + an N-terminal L-alpha-aminoacyl-[peptide]</text>
        <dbReference type="Rhea" id="RHEA:23904"/>
        <dbReference type="Rhea" id="RHEA-COMP:9780"/>
        <dbReference type="Rhea" id="RHEA-COMP:9795"/>
        <dbReference type="ChEBI" id="CHEBI:77644"/>
        <dbReference type="ChEBI" id="CHEBI:78597"/>
        <dbReference type="ChEBI" id="CHEBI:78599"/>
        <dbReference type="ChEBI" id="CHEBI:78608"/>
        <dbReference type="EC" id="2.3.2.2"/>
    </reaction>
</comment>
<evidence type="ECO:0000256" key="4">
    <source>
        <dbReference type="PIRSR" id="PIRSR600101-1"/>
    </source>
</evidence>
<comment type="similarity">
    <text evidence="6">Belongs to the gamma-glutamyltransferase family.</text>
</comment>
<feature type="region of interest" description="Disordered" evidence="7">
    <location>
        <begin position="80"/>
        <end position="104"/>
    </location>
</feature>
<dbReference type="Gene3D" id="1.10.246.130">
    <property type="match status" value="1"/>
</dbReference>
<dbReference type="SUPFAM" id="SSF56235">
    <property type="entry name" value="N-terminal nucleophile aminohydrolases (Ntn hydrolases)"/>
    <property type="match status" value="1"/>
</dbReference>
<comment type="catalytic activity">
    <reaction evidence="1 6">
        <text>an S-substituted glutathione + H2O = an S-substituted L-cysteinylglycine + L-glutamate</text>
        <dbReference type="Rhea" id="RHEA:59468"/>
        <dbReference type="ChEBI" id="CHEBI:15377"/>
        <dbReference type="ChEBI" id="CHEBI:29985"/>
        <dbReference type="ChEBI" id="CHEBI:90779"/>
        <dbReference type="ChEBI" id="CHEBI:143103"/>
        <dbReference type="EC" id="3.4.19.13"/>
    </reaction>
</comment>
<dbReference type="Gene3D" id="3.60.20.40">
    <property type="match status" value="1"/>
</dbReference>
<proteinExistence type="inferred from homology"/>
<dbReference type="PANTHER" id="PTHR43881:SF5">
    <property type="entry name" value="GAMMA-GLUTAMYLTRANSPEPTIDASE"/>
    <property type="match status" value="1"/>
</dbReference>
<dbReference type="Pfam" id="PF01019">
    <property type="entry name" value="G_glu_transpept"/>
    <property type="match status" value="1"/>
</dbReference>
<comment type="catalytic activity">
    <reaction evidence="2 6">
        <text>glutathione + H2O = L-cysteinylglycine + L-glutamate</text>
        <dbReference type="Rhea" id="RHEA:28807"/>
        <dbReference type="ChEBI" id="CHEBI:15377"/>
        <dbReference type="ChEBI" id="CHEBI:29985"/>
        <dbReference type="ChEBI" id="CHEBI:57925"/>
        <dbReference type="ChEBI" id="CHEBI:61694"/>
        <dbReference type="EC" id="3.4.19.13"/>
    </reaction>
</comment>
<dbReference type="Proteomes" id="UP000248134">
    <property type="component" value="Unassembled WGS sequence"/>
</dbReference>
<protein>
    <recommendedName>
        <fullName evidence="6">Glutathione hydrolase proenzyme</fullName>
        <ecNumber evidence="6">2.3.2.2</ecNumber>
        <ecNumber evidence="6">3.4.19.13</ecNumber>
    </recommendedName>
    <component>
        <recommendedName>
            <fullName evidence="6">Glutathione hydrolase large chain</fullName>
        </recommendedName>
    </component>
    <component>
        <recommendedName>
            <fullName evidence="6">Glutathione hydrolase small chain</fullName>
        </recommendedName>
    </component>
</protein>
<dbReference type="AlphaFoldDB" id="A0A323UHC9"/>
<dbReference type="OrthoDB" id="9781342at2"/>
<feature type="compositionally biased region" description="Basic and acidic residues" evidence="7">
    <location>
        <begin position="90"/>
        <end position="101"/>
    </location>
</feature>
<gene>
    <name evidence="8" type="primary">ggt</name>
    <name evidence="8" type="ORF">DNX69_11590</name>
</gene>
<dbReference type="GO" id="GO:0006751">
    <property type="term" value="P:glutathione catabolic process"/>
    <property type="evidence" value="ECO:0007669"/>
    <property type="project" value="UniProtKB-UniRule"/>
</dbReference>
<comment type="caution">
    <text evidence="8">The sequence shown here is derived from an EMBL/GenBank/DDBJ whole genome shotgun (WGS) entry which is preliminary data.</text>
</comment>
<evidence type="ECO:0000256" key="5">
    <source>
        <dbReference type="PIRSR" id="PIRSR600101-2"/>
    </source>
</evidence>
<sequence>MRDFHKTGRSLAVAQNGMAATSHPRATLAAIDILRRGGNAIDAAAAAVAIQGVVEPQMTGIGGDCFALVALGGGRPIALNGSGRTPAGTDAEKYAGGDARDIPPTSPEAVTIPGAIDAWCTLIERHGRLPLADVLAPAIEAAEQGFCITPRVAADWHRFRARVEIDPNAAAQFLPGGNAPEIGDVRAQPRLGATLRKIASEGRAGFYEGEVAEEIVAVLRKLGGAHAVDDFAAHRGEDVTPISADYRGYTVMECPPNGQGLAALMIMRVLEGFDVGKLNEADRIHLLAEATKAAYATRDAYFCDPAVHPLEPARFLSDALIGKIRRAITMDRAGEAQPWLDTEHRDTVYVTVVDRDLNAVSLINSIFSPFGSGIYAPNSGVLLHNRGWSFRAKPGHPNSLAPRKRPMHTIIPGMLMQGDEAVMPFGVMGGHYQATGHANFISNVLDLGLDIQAAAERPRSFCFDGALTLETTIGQDVHDEMQRRGHTVRWTEQAIGGCQAIRIDRARGVLLGASDHRKDGVALGY</sequence>
<evidence type="ECO:0000256" key="1">
    <source>
        <dbReference type="ARBA" id="ARBA00001049"/>
    </source>
</evidence>
<evidence type="ECO:0000256" key="6">
    <source>
        <dbReference type="RuleBase" id="RU368036"/>
    </source>
</evidence>
<organism evidence="8 9">
    <name type="scientific">Rhodopseudomonas palustris</name>
    <dbReference type="NCBI Taxonomy" id="1076"/>
    <lineage>
        <taxon>Bacteria</taxon>
        <taxon>Pseudomonadati</taxon>
        <taxon>Pseudomonadota</taxon>
        <taxon>Alphaproteobacteria</taxon>
        <taxon>Hyphomicrobiales</taxon>
        <taxon>Nitrobacteraceae</taxon>
        <taxon>Rhodopseudomonas</taxon>
    </lineage>
</organism>
<dbReference type="InterPro" id="IPR029055">
    <property type="entry name" value="Ntn_hydrolases_N"/>
</dbReference>
<reference evidence="8 9" key="1">
    <citation type="submission" date="2018-06" db="EMBL/GenBank/DDBJ databases">
        <title>Draft Whole-Genome Sequence of the purple photosynthetic bacterium Rhodospeudomonas palustris XCP.</title>
        <authorList>
            <person name="Rayyan A."/>
            <person name="Meyer T.E."/>
            <person name="Kyndt J.A."/>
        </authorList>
    </citation>
    <scope>NUCLEOTIDE SEQUENCE [LARGE SCALE GENOMIC DNA]</scope>
    <source>
        <strain evidence="8 9">XCP</strain>
    </source>
</reference>
<dbReference type="InterPro" id="IPR043138">
    <property type="entry name" value="GGT_lsub"/>
</dbReference>
<keyword evidence="6" id="KW-0865">Zymogen</keyword>
<dbReference type="GO" id="GO:0006750">
    <property type="term" value="P:glutathione biosynthetic process"/>
    <property type="evidence" value="ECO:0007669"/>
    <property type="project" value="UniProtKB-KW"/>
</dbReference>
<keyword evidence="6" id="KW-0317">Glutathione biosynthesis</keyword>
<dbReference type="EMBL" id="QKQS01000016">
    <property type="protein sequence ID" value="PZA11751.1"/>
    <property type="molecule type" value="Genomic_DNA"/>
</dbReference>
<dbReference type="PANTHER" id="PTHR43881">
    <property type="entry name" value="GAMMA-GLUTAMYLTRANSPEPTIDASE (AFU_ORTHOLOGUE AFUA_4G13580)"/>
    <property type="match status" value="1"/>
</dbReference>
<dbReference type="InterPro" id="IPR052896">
    <property type="entry name" value="GGT-like_enzyme"/>
</dbReference>
<dbReference type="EC" id="3.4.19.13" evidence="6"/>
<dbReference type="InterPro" id="IPR000101">
    <property type="entry name" value="GGT_peptidase"/>
</dbReference>
<evidence type="ECO:0000256" key="2">
    <source>
        <dbReference type="ARBA" id="ARBA00001089"/>
    </source>
</evidence>
<dbReference type="GO" id="GO:0036374">
    <property type="term" value="F:glutathione hydrolase activity"/>
    <property type="evidence" value="ECO:0007669"/>
    <property type="project" value="UniProtKB-UniRule"/>
</dbReference>
<evidence type="ECO:0000256" key="3">
    <source>
        <dbReference type="ARBA" id="ARBA00047417"/>
    </source>
</evidence>
<feature type="binding site" evidence="5">
    <location>
        <position position="430"/>
    </location>
    <ligand>
        <name>L-glutamate</name>
        <dbReference type="ChEBI" id="CHEBI:29985"/>
    </ligand>
</feature>
<comment type="PTM">
    <text evidence="6">Cleaved by autocatalysis into a large and a small subunit.</text>
</comment>
<comment type="pathway">
    <text evidence="6">Sulfur metabolism; glutathione metabolism.</text>
</comment>
<evidence type="ECO:0000313" key="8">
    <source>
        <dbReference type="EMBL" id="PZA11751.1"/>
    </source>
</evidence>
<dbReference type="GO" id="GO:0103068">
    <property type="term" value="F:leukotriene C4 gamma-glutamyl transferase activity"/>
    <property type="evidence" value="ECO:0007669"/>
    <property type="project" value="UniProtKB-EC"/>
</dbReference>
<dbReference type="InterPro" id="IPR043137">
    <property type="entry name" value="GGT_ssub_C"/>
</dbReference>
<dbReference type="PRINTS" id="PR01210">
    <property type="entry name" value="GGTRANSPTASE"/>
</dbReference>
<evidence type="ECO:0000313" key="9">
    <source>
        <dbReference type="Proteomes" id="UP000248134"/>
    </source>
</evidence>
<dbReference type="RefSeq" id="WP_110786149.1">
    <property type="nucleotide sequence ID" value="NZ_QKQS01000016.1"/>
</dbReference>
<comment type="subunit">
    <text evidence="6">This enzyme consists of two polypeptide chains, which are synthesized in precursor form from a single polypeptide.</text>
</comment>
<keyword evidence="6" id="KW-0012">Acyltransferase</keyword>
<dbReference type="EC" id="2.3.2.2" evidence="6"/>
<evidence type="ECO:0000256" key="7">
    <source>
        <dbReference type="SAM" id="MobiDB-lite"/>
    </source>
</evidence>
<dbReference type="NCBIfam" id="TIGR00066">
    <property type="entry name" value="g_glut_trans"/>
    <property type="match status" value="1"/>
</dbReference>
<accession>A0A323UHC9</accession>